<accession>A0A7W7MX58</accession>
<gene>
    <name evidence="2" type="ORF">F4557_002844</name>
    <name evidence="1" type="ORF">GCM10009546_70220</name>
</gene>
<comment type="caution">
    <text evidence="2">The sequence shown here is derived from an EMBL/GenBank/DDBJ whole genome shotgun (WGS) entry which is preliminary data.</text>
</comment>
<organism evidence="2 3">
    <name type="scientific">Actinomadura livida</name>
    <dbReference type="NCBI Taxonomy" id="79909"/>
    <lineage>
        <taxon>Bacteria</taxon>
        <taxon>Bacillati</taxon>
        <taxon>Actinomycetota</taxon>
        <taxon>Actinomycetes</taxon>
        <taxon>Streptosporangiales</taxon>
        <taxon>Thermomonosporaceae</taxon>
        <taxon>Actinomadura</taxon>
    </lineage>
</organism>
<sequence length="131" mass="14420">MPDRTGGWRYYRASGDGQLTIEASNSILGSWTRLGDLSHLGLTGGDVEGPMWAKFNDRDEWTLWLDQYATGRGYMPLTSSNLGSTRNFARPGGYDLGGTRKRHGFVLNHLLRLDPIGDAVARGDATFRVTG</sequence>
<reference evidence="1" key="3">
    <citation type="submission" date="2023-12" db="EMBL/GenBank/DDBJ databases">
        <authorList>
            <person name="Sun Q."/>
            <person name="Inoue M."/>
        </authorList>
    </citation>
    <scope>NUCLEOTIDE SEQUENCE</scope>
    <source>
        <strain evidence="1">JCM 10667</strain>
    </source>
</reference>
<dbReference type="Proteomes" id="UP000549343">
    <property type="component" value="Unassembled WGS sequence"/>
</dbReference>
<evidence type="ECO:0000313" key="2">
    <source>
        <dbReference type="EMBL" id="MBB4774426.1"/>
    </source>
</evidence>
<dbReference type="Proteomes" id="UP001501427">
    <property type="component" value="Unassembled WGS sequence"/>
</dbReference>
<dbReference type="EMBL" id="JACHMV010000001">
    <property type="protein sequence ID" value="MBB4774426.1"/>
    <property type="molecule type" value="Genomic_DNA"/>
</dbReference>
<evidence type="ECO:0000313" key="3">
    <source>
        <dbReference type="Proteomes" id="UP000549343"/>
    </source>
</evidence>
<reference evidence="1 4" key="1">
    <citation type="journal article" date="2019" name="Int. J. Syst. Evol. Microbiol.">
        <title>The Global Catalogue of Microorganisms (GCM) 10K type strain sequencing project: providing services to taxonomists for standard genome sequencing and annotation.</title>
        <authorList>
            <consortium name="The Broad Institute Genomics Platform"/>
            <consortium name="The Broad Institute Genome Sequencing Center for Infectious Disease"/>
            <person name="Wu L."/>
            <person name="Ma J."/>
        </authorList>
    </citation>
    <scope>NUCLEOTIDE SEQUENCE [LARGE SCALE GENOMIC DNA]</scope>
    <source>
        <strain evidence="1 4">JCM 10667</strain>
    </source>
</reference>
<name>A0A7W7MX58_9ACTN</name>
<keyword evidence="4" id="KW-1185">Reference proteome</keyword>
<protein>
    <submittedName>
        <fullName evidence="2">Uncharacterized protein</fullName>
    </submittedName>
</protein>
<dbReference type="AlphaFoldDB" id="A0A7W7MX58"/>
<evidence type="ECO:0000313" key="4">
    <source>
        <dbReference type="Proteomes" id="UP001501427"/>
    </source>
</evidence>
<proteinExistence type="predicted"/>
<dbReference type="EMBL" id="BAAAHD010000091">
    <property type="protein sequence ID" value="GAA0598122.1"/>
    <property type="molecule type" value="Genomic_DNA"/>
</dbReference>
<reference evidence="2 3" key="2">
    <citation type="submission" date="2020-08" db="EMBL/GenBank/DDBJ databases">
        <title>Sequencing the genomes of 1000 actinobacteria strains.</title>
        <authorList>
            <person name="Klenk H.-P."/>
        </authorList>
    </citation>
    <scope>NUCLEOTIDE SEQUENCE [LARGE SCALE GENOMIC DNA]</scope>
    <source>
        <strain evidence="2 3">DSM 44772</strain>
    </source>
</reference>
<dbReference type="RefSeq" id="WP_229807886.1">
    <property type="nucleotide sequence ID" value="NZ_BAAAHD010000091.1"/>
</dbReference>
<evidence type="ECO:0000313" key="1">
    <source>
        <dbReference type="EMBL" id="GAA0598122.1"/>
    </source>
</evidence>